<evidence type="ECO:0000313" key="3">
    <source>
        <dbReference type="EMBL" id="CZR39294.1"/>
    </source>
</evidence>
<dbReference type="VEuPathDB" id="FungiDB:FPRO_05513"/>
<dbReference type="Proteomes" id="UP000183971">
    <property type="component" value="Unassembled WGS sequence"/>
</dbReference>
<organism evidence="3 4">
    <name type="scientific">Fusarium proliferatum (strain ET1)</name>
    <name type="common">Orchid endophyte fungus</name>
    <dbReference type="NCBI Taxonomy" id="1227346"/>
    <lineage>
        <taxon>Eukaryota</taxon>
        <taxon>Fungi</taxon>
        <taxon>Dikarya</taxon>
        <taxon>Ascomycota</taxon>
        <taxon>Pezizomycotina</taxon>
        <taxon>Sordariomycetes</taxon>
        <taxon>Hypocreomycetidae</taxon>
        <taxon>Hypocreales</taxon>
        <taxon>Nectriaceae</taxon>
        <taxon>Fusarium</taxon>
        <taxon>Fusarium fujikuroi species complex</taxon>
    </lineage>
</organism>
<sequence>MESVTAEPLQYDVLFKDQPQDFPGPLPTPNDVESGEPLPNHTGSANLVRIRENCVMKYGSEVRPTEAHNMLYIAKHISVALPKVYAIYRRKEEDSVVTYILMQHIQGKTLEDLWAELDKTRKTSIAKTLRTSFDQLRQLKHPGYFGDINGGPPLDDVFTGTQGGLDNIRSSFATEEELINSVIRIYSLETGDRTAHKVKYYQHVLPTVLLSNEAPVFTHNDLQRKNIIVQDDGTLVIIDWEYASWYPNYWEYSSAIFANGGWRDDWDEYLRIILDEYPNEALWLSTLKTEMWS</sequence>
<dbReference type="Gene3D" id="3.90.1200.10">
    <property type="match status" value="1"/>
</dbReference>
<dbReference type="EMBL" id="FJOF01000003">
    <property type="protein sequence ID" value="CZR39294.1"/>
    <property type="molecule type" value="Genomic_DNA"/>
</dbReference>
<feature type="region of interest" description="Disordered" evidence="1">
    <location>
        <begin position="16"/>
        <end position="43"/>
    </location>
</feature>
<keyword evidence="4" id="KW-1185">Reference proteome</keyword>
<dbReference type="InterPro" id="IPR051678">
    <property type="entry name" value="AGP_Transferase"/>
</dbReference>
<dbReference type="GeneID" id="42050394"/>
<evidence type="ECO:0000259" key="2">
    <source>
        <dbReference type="Pfam" id="PF01636"/>
    </source>
</evidence>
<feature type="domain" description="Aminoglycoside phosphotransferase" evidence="2">
    <location>
        <begin position="64"/>
        <end position="274"/>
    </location>
</feature>
<proteinExistence type="predicted"/>
<dbReference type="Pfam" id="PF01636">
    <property type="entry name" value="APH"/>
    <property type="match status" value="1"/>
</dbReference>
<dbReference type="RefSeq" id="XP_031079887.1">
    <property type="nucleotide sequence ID" value="XM_031229674.1"/>
</dbReference>
<dbReference type="PANTHER" id="PTHR21310">
    <property type="entry name" value="AMINOGLYCOSIDE PHOSPHOTRANSFERASE-RELATED-RELATED"/>
    <property type="match status" value="1"/>
</dbReference>
<dbReference type="AlphaFoldDB" id="A0A1L7VG00"/>
<dbReference type="InterPro" id="IPR011009">
    <property type="entry name" value="Kinase-like_dom_sf"/>
</dbReference>
<dbReference type="InterPro" id="IPR002575">
    <property type="entry name" value="Aminoglycoside_PTrfase"/>
</dbReference>
<name>A0A1L7VG00_FUSPR</name>
<reference evidence="4" key="1">
    <citation type="journal article" date="2016" name="Genome Biol. Evol.">
        <title>Comparative 'omics' of the Fusarium fujikuroi species complex highlights differences in genetic potential and metabolite synthesis.</title>
        <authorList>
            <person name="Niehaus E.-M."/>
            <person name="Muensterkoetter M."/>
            <person name="Proctor R.H."/>
            <person name="Brown D.W."/>
            <person name="Sharon A."/>
            <person name="Idan Y."/>
            <person name="Oren-Young L."/>
            <person name="Sieber C.M."/>
            <person name="Novak O."/>
            <person name="Pencik A."/>
            <person name="Tarkowska D."/>
            <person name="Hromadova K."/>
            <person name="Freeman S."/>
            <person name="Maymon M."/>
            <person name="Elazar M."/>
            <person name="Youssef S.A."/>
            <person name="El-Shabrawy E.S.M."/>
            <person name="Shalaby A.B.A."/>
            <person name="Houterman P."/>
            <person name="Brock N.L."/>
            <person name="Burkhardt I."/>
            <person name="Tsavkelova E.A."/>
            <person name="Dickschat J.S."/>
            <person name="Galuszka P."/>
            <person name="Gueldener U."/>
            <person name="Tudzynski B."/>
        </authorList>
    </citation>
    <scope>NUCLEOTIDE SEQUENCE [LARGE SCALE GENOMIC DNA]</scope>
    <source>
        <strain evidence="4">ET1</strain>
    </source>
</reference>
<evidence type="ECO:0000313" key="4">
    <source>
        <dbReference type="Proteomes" id="UP000183971"/>
    </source>
</evidence>
<accession>A0A1L7VG00</accession>
<gene>
    <name evidence="3" type="ORF">FPRO_05513</name>
</gene>
<comment type="caution">
    <text evidence="3">The sequence shown here is derived from an EMBL/GenBank/DDBJ whole genome shotgun (WGS) entry which is preliminary data.</text>
</comment>
<protein>
    <recommendedName>
        <fullName evidence="2">Aminoglycoside phosphotransferase domain-containing protein</fullName>
    </recommendedName>
</protein>
<evidence type="ECO:0000256" key="1">
    <source>
        <dbReference type="SAM" id="MobiDB-lite"/>
    </source>
</evidence>
<dbReference type="PANTHER" id="PTHR21310:SF48">
    <property type="entry name" value="AMINOGLYCOSIDE PHOSPHOTRANSFERASE DOMAIN-CONTAINING PROTEIN"/>
    <property type="match status" value="1"/>
</dbReference>
<dbReference type="SUPFAM" id="SSF56112">
    <property type="entry name" value="Protein kinase-like (PK-like)"/>
    <property type="match status" value="1"/>
</dbReference>